<keyword evidence="3" id="KW-1185">Reference proteome</keyword>
<comment type="caution">
    <text evidence="2">The sequence shown here is derived from an EMBL/GenBank/DDBJ whole genome shotgun (WGS) entry which is preliminary data.</text>
</comment>
<dbReference type="EMBL" id="MU154528">
    <property type="protein sequence ID" value="KAF9500294.1"/>
    <property type="molecule type" value="Genomic_DNA"/>
</dbReference>
<feature type="domain" description="CxC2-like cysteine cluster KDZ transposase-associated" evidence="1">
    <location>
        <begin position="22"/>
        <end position="98"/>
    </location>
</feature>
<evidence type="ECO:0000313" key="3">
    <source>
        <dbReference type="Proteomes" id="UP000807025"/>
    </source>
</evidence>
<evidence type="ECO:0000259" key="1">
    <source>
        <dbReference type="Pfam" id="PF18803"/>
    </source>
</evidence>
<dbReference type="Pfam" id="PF18758">
    <property type="entry name" value="KDZ"/>
    <property type="match status" value="1"/>
</dbReference>
<organism evidence="2 3">
    <name type="scientific">Pleurotus eryngii</name>
    <name type="common">Boletus of the steppes</name>
    <dbReference type="NCBI Taxonomy" id="5323"/>
    <lineage>
        <taxon>Eukaryota</taxon>
        <taxon>Fungi</taxon>
        <taxon>Dikarya</taxon>
        <taxon>Basidiomycota</taxon>
        <taxon>Agaricomycotina</taxon>
        <taxon>Agaricomycetes</taxon>
        <taxon>Agaricomycetidae</taxon>
        <taxon>Agaricales</taxon>
        <taxon>Pleurotineae</taxon>
        <taxon>Pleurotaceae</taxon>
        <taxon>Pleurotus</taxon>
    </lineage>
</organism>
<dbReference type="InterPro" id="IPR040521">
    <property type="entry name" value="KDZ"/>
</dbReference>
<dbReference type="InterPro" id="IPR041457">
    <property type="entry name" value="CxC2_KDZ-assoc"/>
</dbReference>
<name>A0A9P6A9N5_PLEER</name>
<accession>A0A9P6A9N5</accession>
<protein>
    <recommendedName>
        <fullName evidence="1">CxC2-like cysteine cluster KDZ transposase-associated domain-containing protein</fullName>
    </recommendedName>
</protein>
<dbReference type="Pfam" id="PF18803">
    <property type="entry name" value="CxC2"/>
    <property type="match status" value="1"/>
</dbReference>
<sequence>MRVVSIQRGICTREPVTGGSVGRVFTVLHVNGVHLVTVDYCDCEMRVPRRMQLLRAGWYPATIYYPATCAMIELLKHFYGLFLCSKTRYKVFLRMVQQFHYERMLKFLYTLFISVDANFWLKNHLHKNELLDPGLHTGLAYFVPQVPYTEHILKHISQTNISSCSGFAAMSQADSKSMQGLRYTGVRMCICAHHELVHLLGVGDLQKGEQMDYIVIFALTNLALHVLMIIYDISCQWGVNFHSQMSVLPSSLHISPTVQVTYAIPKCHLHAHQISCQSPNSLNLKPGVRQTDANSTKEMGAGSHHDTLDDLYGYHNWLKTTGLGLSLHCKYVLTVIEAKHHKGFHEELIMLIEIPGLVENWTTAIVAWENDKAQLNPYITTTSHALFITNESENDVKLQLMEMDKAEARAGGVQVHDKSATVFLSTGLSIEESQCCLRLQALEKELTSIQAGKLEEKRAALHHQIKHFCTIQRAYMPSLAIPLENSQCAEAEDMALHLPSSLDLHNHSGISTLAMKEEELQEAQCQDALKQIHLTQQAKHHLVTFKKKSQPGQRSEMCAHSSFNQLEAKLGQAVAKYCMAHAAFSNLQGPGKWITTLSILQNEDICPPPSFDIFDDTPRLEEAGVGDSADEELMARVRIEWAKSQILLCKEEM</sequence>
<dbReference type="Proteomes" id="UP000807025">
    <property type="component" value="Unassembled WGS sequence"/>
</dbReference>
<evidence type="ECO:0000313" key="2">
    <source>
        <dbReference type="EMBL" id="KAF9500294.1"/>
    </source>
</evidence>
<gene>
    <name evidence="2" type="ORF">BDN71DRAFT_1480284</name>
</gene>
<dbReference type="AlphaFoldDB" id="A0A9P6A9N5"/>
<proteinExistence type="predicted"/>
<reference evidence="2" key="1">
    <citation type="submission" date="2020-11" db="EMBL/GenBank/DDBJ databases">
        <authorList>
            <consortium name="DOE Joint Genome Institute"/>
            <person name="Ahrendt S."/>
            <person name="Riley R."/>
            <person name="Andreopoulos W."/>
            <person name="Labutti K."/>
            <person name="Pangilinan J."/>
            <person name="Ruiz-Duenas F.J."/>
            <person name="Barrasa J.M."/>
            <person name="Sanchez-Garcia M."/>
            <person name="Camarero S."/>
            <person name="Miyauchi S."/>
            <person name="Serrano A."/>
            <person name="Linde D."/>
            <person name="Babiker R."/>
            <person name="Drula E."/>
            <person name="Ayuso-Fernandez I."/>
            <person name="Pacheco R."/>
            <person name="Padilla G."/>
            <person name="Ferreira P."/>
            <person name="Barriuso J."/>
            <person name="Kellner H."/>
            <person name="Castanera R."/>
            <person name="Alfaro M."/>
            <person name="Ramirez L."/>
            <person name="Pisabarro A.G."/>
            <person name="Kuo A."/>
            <person name="Tritt A."/>
            <person name="Lipzen A."/>
            <person name="He G."/>
            <person name="Yan M."/>
            <person name="Ng V."/>
            <person name="Cullen D."/>
            <person name="Martin F."/>
            <person name="Rosso M.-N."/>
            <person name="Henrissat B."/>
            <person name="Hibbett D."/>
            <person name="Martinez A.T."/>
            <person name="Grigoriev I.V."/>
        </authorList>
    </citation>
    <scope>NUCLEOTIDE SEQUENCE</scope>
    <source>
        <strain evidence="2">ATCC 90797</strain>
    </source>
</reference>
<dbReference type="OrthoDB" id="3257768at2759"/>